<dbReference type="InterPro" id="IPR002668">
    <property type="entry name" value="CNT_N_dom"/>
</dbReference>
<protein>
    <recommendedName>
        <fullName evidence="2">Concentrative nucleoside transporter N-terminal domain-containing protein</fullName>
    </recommendedName>
</protein>
<dbReference type="InterPro" id="IPR008276">
    <property type="entry name" value="C_nuclsd_transpt"/>
</dbReference>
<keyword evidence="4" id="KW-1185">Reference proteome</keyword>
<keyword evidence="1" id="KW-0472">Membrane</keyword>
<dbReference type="OrthoDB" id="6075923at2759"/>
<feature type="non-terminal residue" evidence="3">
    <location>
        <position position="1"/>
    </location>
</feature>
<keyword evidence="1" id="KW-1133">Transmembrane helix</keyword>
<evidence type="ECO:0000313" key="3">
    <source>
        <dbReference type="EMBL" id="KAB7507749.1"/>
    </source>
</evidence>
<evidence type="ECO:0000259" key="2">
    <source>
        <dbReference type="Pfam" id="PF01773"/>
    </source>
</evidence>
<reference evidence="3 4" key="1">
    <citation type="journal article" date="2019" name="PLoS Biol.">
        <title>Sex chromosomes control vertical transmission of feminizing Wolbachia symbionts in an isopod.</title>
        <authorList>
            <person name="Becking T."/>
            <person name="Chebbi M.A."/>
            <person name="Giraud I."/>
            <person name="Moumen B."/>
            <person name="Laverre T."/>
            <person name="Caubet Y."/>
            <person name="Peccoud J."/>
            <person name="Gilbert C."/>
            <person name="Cordaux R."/>
        </authorList>
    </citation>
    <scope>NUCLEOTIDE SEQUENCE [LARGE SCALE GENOMIC DNA]</scope>
    <source>
        <strain evidence="3">ANa2</strain>
        <tissue evidence="3">Whole body excluding digestive tract and cuticle</tissue>
    </source>
</reference>
<dbReference type="GO" id="GO:0005886">
    <property type="term" value="C:plasma membrane"/>
    <property type="evidence" value="ECO:0007669"/>
    <property type="project" value="TreeGrafter"/>
</dbReference>
<organism evidence="3 4">
    <name type="scientific">Armadillidium nasatum</name>
    <dbReference type="NCBI Taxonomy" id="96803"/>
    <lineage>
        <taxon>Eukaryota</taxon>
        <taxon>Metazoa</taxon>
        <taxon>Ecdysozoa</taxon>
        <taxon>Arthropoda</taxon>
        <taxon>Crustacea</taxon>
        <taxon>Multicrustacea</taxon>
        <taxon>Malacostraca</taxon>
        <taxon>Eumalacostraca</taxon>
        <taxon>Peracarida</taxon>
        <taxon>Isopoda</taxon>
        <taxon>Oniscidea</taxon>
        <taxon>Crinocheta</taxon>
        <taxon>Armadillidiidae</taxon>
        <taxon>Armadillidium</taxon>
    </lineage>
</organism>
<feature type="transmembrane region" description="Helical" evidence="1">
    <location>
        <begin position="38"/>
        <end position="54"/>
    </location>
</feature>
<feature type="domain" description="Concentrative nucleoside transporter N-terminal" evidence="2">
    <location>
        <begin position="42"/>
        <end position="115"/>
    </location>
</feature>
<dbReference type="GO" id="GO:0005415">
    <property type="term" value="F:nucleoside:sodium symporter activity"/>
    <property type="evidence" value="ECO:0007669"/>
    <property type="project" value="TreeGrafter"/>
</dbReference>
<dbReference type="Pfam" id="PF01773">
    <property type="entry name" value="Nucleos_tra2_N"/>
    <property type="match status" value="1"/>
</dbReference>
<accession>A0A5N5TNL3</accession>
<dbReference type="PANTHER" id="PTHR10590">
    <property type="entry name" value="SODIUM/NUCLEOSIDE COTRANSPORTER"/>
    <property type="match status" value="1"/>
</dbReference>
<dbReference type="AlphaFoldDB" id="A0A5N5TNL3"/>
<comment type="caution">
    <text evidence="3">The sequence shown here is derived from an EMBL/GenBank/DDBJ whole genome shotgun (WGS) entry which is preliminary data.</text>
</comment>
<dbReference type="EMBL" id="SEYY01000232">
    <property type="protein sequence ID" value="KAB7507749.1"/>
    <property type="molecule type" value="Genomic_DNA"/>
</dbReference>
<evidence type="ECO:0000313" key="4">
    <source>
        <dbReference type="Proteomes" id="UP000326759"/>
    </source>
</evidence>
<feature type="transmembrane region" description="Helical" evidence="1">
    <location>
        <begin position="12"/>
        <end position="29"/>
    </location>
</feature>
<feature type="transmembrane region" description="Helical" evidence="1">
    <location>
        <begin position="144"/>
        <end position="174"/>
    </location>
</feature>
<dbReference type="PANTHER" id="PTHR10590:SF4">
    <property type="entry name" value="SOLUTE CARRIER FAMILY 28 MEMBER 3"/>
    <property type="match status" value="1"/>
</dbReference>
<proteinExistence type="predicted"/>
<name>A0A5N5TNL3_9CRUS</name>
<gene>
    <name evidence="3" type="ORF">Anas_05105</name>
</gene>
<dbReference type="Proteomes" id="UP000326759">
    <property type="component" value="Unassembled WGS sequence"/>
</dbReference>
<feature type="transmembrane region" description="Helical" evidence="1">
    <location>
        <begin position="66"/>
        <end position="85"/>
    </location>
</feature>
<evidence type="ECO:0000256" key="1">
    <source>
        <dbReference type="SAM" id="Phobius"/>
    </source>
</evidence>
<keyword evidence="1" id="KW-0812">Transmembrane</keyword>
<sequence length="203" mass="23275">KLQPYFEKWYLGYFSYILAFSIILAYILYDSSEEKRRLISFAGIISLLLFGLAFSEERRKIKWTQIIWGIGLQYLLGILIFNWAIGKAFFHCFAGKVQKFLQFTDVGSTFVFGELSANMAIFAFKAEAPLMIKPYISLMTKSELHAIMTGGFATISGSVLVAYISFGIDAAFILSASIMRTNRMFFTPQLKVYRTLFLWWLTS</sequence>